<comment type="subcellular location">
    <subcellularLocation>
        <location evidence="2">Membrane</location>
        <topology evidence="2">Multi-pass membrane protein</topology>
    </subcellularLocation>
</comment>
<evidence type="ECO:0000256" key="10">
    <source>
        <dbReference type="ARBA" id="ARBA00023049"/>
    </source>
</evidence>
<dbReference type="OrthoDB" id="9781963at2"/>
<organism evidence="14 15">
    <name type="scientific">Beutenbergia cavernae (strain ATCC BAA-8 / DSM 12333 / CCUG 43141 / JCM 11478 / NBRC 16432 / NCIMB 13614 / HKI 0122)</name>
    <dbReference type="NCBI Taxonomy" id="471853"/>
    <lineage>
        <taxon>Bacteria</taxon>
        <taxon>Bacillati</taxon>
        <taxon>Actinomycetota</taxon>
        <taxon>Actinomycetes</taxon>
        <taxon>Micrococcales</taxon>
        <taxon>Beutenbergiaceae</taxon>
        <taxon>Beutenbergia</taxon>
    </lineage>
</organism>
<feature type="transmembrane region" description="Helical" evidence="12">
    <location>
        <begin position="192"/>
        <end position="211"/>
    </location>
</feature>
<sequence length="373" mass="37184">MTPSAARPRRSGSGWRIGSFGGAPVMLAPSWLLVAAVLTVLFLPVVQRGAPGLGVVGSVLAAAGFPILLFVSVLLHELAHGAAARRFGVGVREYVVTFWGGHTQFDREVGTPGASAAIAAAGPAANAVLAGAGWVALATGGVGGVGAVLLAAATYANGIVAVFNLLPGNPLDGGRILEALVWRISGDRDTGAIGAGWTGRVVAVGIVVWFLGRPLLDGGTPSLTTAVWALLIAGLVWSGASASIRQARRSRAAASFDLRGLVRPVTQARVGASVAELPGGDVVLVDDAGRPVAVVSPDALARVPTEARAATPAGAVATALPVEALVTEWTGAGALGQVARAARTSAVVVLVGPGGVAGLVRVDDVVRRLGPAA</sequence>
<dbReference type="Pfam" id="PF02163">
    <property type="entry name" value="Peptidase_M50"/>
    <property type="match status" value="2"/>
</dbReference>
<dbReference type="RefSeq" id="WP_015882735.1">
    <property type="nucleotide sequence ID" value="NC_012669.1"/>
</dbReference>
<feature type="transmembrane region" description="Helical" evidence="12">
    <location>
        <begin position="20"/>
        <end position="43"/>
    </location>
</feature>
<dbReference type="GO" id="GO:0006508">
    <property type="term" value="P:proteolysis"/>
    <property type="evidence" value="ECO:0007669"/>
    <property type="project" value="UniProtKB-KW"/>
</dbReference>
<evidence type="ECO:0000256" key="6">
    <source>
        <dbReference type="ARBA" id="ARBA00022723"/>
    </source>
</evidence>
<dbReference type="Proteomes" id="UP000007962">
    <property type="component" value="Chromosome"/>
</dbReference>
<evidence type="ECO:0000256" key="9">
    <source>
        <dbReference type="ARBA" id="ARBA00022989"/>
    </source>
</evidence>
<dbReference type="GO" id="GO:0008237">
    <property type="term" value="F:metallopeptidase activity"/>
    <property type="evidence" value="ECO:0007669"/>
    <property type="project" value="UniProtKB-KW"/>
</dbReference>
<evidence type="ECO:0000256" key="1">
    <source>
        <dbReference type="ARBA" id="ARBA00001947"/>
    </source>
</evidence>
<evidence type="ECO:0000259" key="13">
    <source>
        <dbReference type="Pfam" id="PF02163"/>
    </source>
</evidence>
<evidence type="ECO:0000256" key="2">
    <source>
        <dbReference type="ARBA" id="ARBA00004141"/>
    </source>
</evidence>
<dbReference type="STRING" id="471853.Bcav_2244"/>
<dbReference type="eggNOG" id="COG1994">
    <property type="taxonomic scope" value="Bacteria"/>
</dbReference>
<dbReference type="GO" id="GO:0046872">
    <property type="term" value="F:metal ion binding"/>
    <property type="evidence" value="ECO:0007669"/>
    <property type="project" value="UniProtKB-KW"/>
</dbReference>
<dbReference type="InterPro" id="IPR008915">
    <property type="entry name" value="Peptidase_M50"/>
</dbReference>
<feature type="domain" description="Peptidase M50" evidence="13">
    <location>
        <begin position="66"/>
        <end position="137"/>
    </location>
</feature>
<name>C5BVA8_BEUC1</name>
<keyword evidence="8" id="KW-0862">Zinc</keyword>
<dbReference type="HOGENOM" id="CLU_037123_1_0_11"/>
<dbReference type="GO" id="GO:0016020">
    <property type="term" value="C:membrane"/>
    <property type="evidence" value="ECO:0007669"/>
    <property type="project" value="UniProtKB-SubCell"/>
</dbReference>
<dbReference type="PANTHER" id="PTHR39188">
    <property type="entry name" value="MEMBRANE-ASSOCIATED ZINC METALLOPROTEASE M50B"/>
    <property type="match status" value="1"/>
</dbReference>
<dbReference type="AlphaFoldDB" id="C5BVA8"/>
<keyword evidence="7" id="KW-0378">Hydrolase</keyword>
<evidence type="ECO:0000256" key="8">
    <source>
        <dbReference type="ARBA" id="ARBA00022833"/>
    </source>
</evidence>
<comment type="similarity">
    <text evidence="3">Belongs to the peptidase M50B family.</text>
</comment>
<keyword evidence="5 12" id="KW-0812">Transmembrane</keyword>
<keyword evidence="11 12" id="KW-0472">Membrane</keyword>
<evidence type="ECO:0000256" key="11">
    <source>
        <dbReference type="ARBA" id="ARBA00023136"/>
    </source>
</evidence>
<keyword evidence="10" id="KW-0482">Metalloprotease</keyword>
<protein>
    <submittedName>
        <fullName evidence="14">Peptidase M50</fullName>
    </submittedName>
</protein>
<evidence type="ECO:0000256" key="3">
    <source>
        <dbReference type="ARBA" id="ARBA00007931"/>
    </source>
</evidence>
<feature type="transmembrane region" description="Helical" evidence="12">
    <location>
        <begin position="223"/>
        <end position="244"/>
    </location>
</feature>
<dbReference type="KEGG" id="bcv:Bcav_2244"/>
<feature type="domain" description="Peptidase M50" evidence="13">
    <location>
        <begin position="149"/>
        <end position="187"/>
    </location>
</feature>
<evidence type="ECO:0000256" key="5">
    <source>
        <dbReference type="ARBA" id="ARBA00022692"/>
    </source>
</evidence>
<evidence type="ECO:0000313" key="15">
    <source>
        <dbReference type="Proteomes" id="UP000007962"/>
    </source>
</evidence>
<dbReference type="PANTHER" id="PTHR39188:SF3">
    <property type="entry name" value="STAGE IV SPORULATION PROTEIN FB"/>
    <property type="match status" value="1"/>
</dbReference>
<dbReference type="EMBL" id="CP001618">
    <property type="protein sequence ID" value="ACQ80495.1"/>
    <property type="molecule type" value="Genomic_DNA"/>
</dbReference>
<evidence type="ECO:0000256" key="7">
    <source>
        <dbReference type="ARBA" id="ARBA00022801"/>
    </source>
</evidence>
<accession>C5BVA8</accession>
<gene>
    <name evidence="14" type="ordered locus">Bcav_2244</name>
</gene>
<evidence type="ECO:0000256" key="12">
    <source>
        <dbReference type="SAM" id="Phobius"/>
    </source>
</evidence>
<proteinExistence type="inferred from homology"/>
<keyword evidence="9 12" id="KW-1133">Transmembrane helix</keyword>
<comment type="cofactor">
    <cofactor evidence="1">
        <name>Zn(2+)</name>
        <dbReference type="ChEBI" id="CHEBI:29105"/>
    </cofactor>
</comment>
<evidence type="ECO:0000313" key="14">
    <source>
        <dbReference type="EMBL" id="ACQ80495.1"/>
    </source>
</evidence>
<evidence type="ECO:0000256" key="4">
    <source>
        <dbReference type="ARBA" id="ARBA00022670"/>
    </source>
</evidence>
<keyword evidence="6" id="KW-0479">Metal-binding</keyword>
<keyword evidence="4" id="KW-0645">Protease</keyword>
<reference evidence="14 15" key="1">
    <citation type="journal article" date="2009" name="Stand. Genomic Sci.">
        <title>Complete genome sequence of Beutenbergia cavernae type strain (HKI 0122).</title>
        <authorList>
            <person name="Land M."/>
            <person name="Pukall R."/>
            <person name="Abt B."/>
            <person name="Goker M."/>
            <person name="Rohde M."/>
            <person name="Glavina Del Rio T."/>
            <person name="Tice H."/>
            <person name="Copeland A."/>
            <person name="Cheng J.F."/>
            <person name="Lucas S."/>
            <person name="Chen F."/>
            <person name="Nolan M."/>
            <person name="Bruce D."/>
            <person name="Goodwin L."/>
            <person name="Pitluck S."/>
            <person name="Ivanova N."/>
            <person name="Mavromatis K."/>
            <person name="Ovchinnikova G."/>
            <person name="Pati A."/>
            <person name="Chen A."/>
            <person name="Palaniappan K."/>
            <person name="Hauser L."/>
            <person name="Chang Y.J."/>
            <person name="Jefferies C.C."/>
            <person name="Saunders E."/>
            <person name="Brettin T."/>
            <person name="Detter J.C."/>
            <person name="Han C."/>
            <person name="Chain P."/>
            <person name="Bristow J."/>
            <person name="Eisen J.A."/>
            <person name="Markowitz V."/>
            <person name="Hugenholtz P."/>
            <person name="Kyrpides N.C."/>
            <person name="Klenk H.P."/>
            <person name="Lapidus A."/>
        </authorList>
    </citation>
    <scope>NUCLEOTIDE SEQUENCE [LARGE SCALE GENOMIC DNA]</scope>
    <source>
        <strain evidence="15">ATCC BAA-8 / DSM 12333 / NBRC 16432</strain>
    </source>
</reference>
<keyword evidence="15" id="KW-1185">Reference proteome</keyword>
<feature type="transmembrane region" description="Helical" evidence="12">
    <location>
        <begin position="55"/>
        <end position="76"/>
    </location>
</feature>